<organism evidence="2 3">
    <name type="scientific">Cronartium quercuum f. sp. fusiforme G11</name>
    <dbReference type="NCBI Taxonomy" id="708437"/>
    <lineage>
        <taxon>Eukaryota</taxon>
        <taxon>Fungi</taxon>
        <taxon>Dikarya</taxon>
        <taxon>Basidiomycota</taxon>
        <taxon>Pucciniomycotina</taxon>
        <taxon>Pucciniomycetes</taxon>
        <taxon>Pucciniales</taxon>
        <taxon>Coleosporiaceae</taxon>
        <taxon>Cronartium</taxon>
    </lineage>
</organism>
<gene>
    <name evidence="2" type="ORF">CROQUDRAFT_108893</name>
</gene>
<comment type="caution">
    <text evidence="2">The sequence shown here is derived from an EMBL/GenBank/DDBJ whole genome shotgun (WGS) entry which is preliminary data.</text>
</comment>
<evidence type="ECO:0000313" key="2">
    <source>
        <dbReference type="EMBL" id="KAG0143822.1"/>
    </source>
</evidence>
<dbReference type="AlphaFoldDB" id="A0A9P6NGL2"/>
<reference evidence="2" key="1">
    <citation type="submission" date="2013-11" db="EMBL/GenBank/DDBJ databases">
        <title>Genome sequence of the fusiform rust pathogen reveals effectors for host alternation and coevolution with pine.</title>
        <authorList>
            <consortium name="DOE Joint Genome Institute"/>
            <person name="Smith K."/>
            <person name="Pendleton A."/>
            <person name="Kubisiak T."/>
            <person name="Anderson C."/>
            <person name="Salamov A."/>
            <person name="Aerts A."/>
            <person name="Riley R."/>
            <person name="Clum A."/>
            <person name="Lindquist E."/>
            <person name="Ence D."/>
            <person name="Campbell M."/>
            <person name="Kronenberg Z."/>
            <person name="Feau N."/>
            <person name="Dhillon B."/>
            <person name="Hamelin R."/>
            <person name="Burleigh J."/>
            <person name="Smith J."/>
            <person name="Yandell M."/>
            <person name="Nelson C."/>
            <person name="Grigoriev I."/>
            <person name="Davis J."/>
        </authorList>
    </citation>
    <scope>NUCLEOTIDE SEQUENCE</scope>
    <source>
        <strain evidence="2">G11</strain>
    </source>
</reference>
<evidence type="ECO:0000313" key="3">
    <source>
        <dbReference type="Proteomes" id="UP000886653"/>
    </source>
</evidence>
<feature type="compositionally biased region" description="Low complexity" evidence="1">
    <location>
        <begin position="1"/>
        <end position="19"/>
    </location>
</feature>
<protein>
    <submittedName>
        <fullName evidence="2">Uncharacterized protein</fullName>
    </submittedName>
</protein>
<dbReference type="OrthoDB" id="6123at2759"/>
<dbReference type="Proteomes" id="UP000886653">
    <property type="component" value="Unassembled WGS sequence"/>
</dbReference>
<evidence type="ECO:0000256" key="1">
    <source>
        <dbReference type="SAM" id="MobiDB-lite"/>
    </source>
</evidence>
<sequence>MSIKPTNQQSSQPSTSASAKVPWAPSQPWETNALAKSQSLCPVLPATRGHRPPLPPPVSSLRTYAGVLLVNRDATSEAGESLQAAVKNAENTTLGIVKCSSVGDLVAVYEAKKVAGDPPTVRAGPTRVGLGTEVAIGWLS</sequence>
<name>A0A9P6NGL2_9BASI</name>
<accession>A0A9P6NGL2</accession>
<feature type="region of interest" description="Disordered" evidence="1">
    <location>
        <begin position="1"/>
        <end position="29"/>
    </location>
</feature>
<keyword evidence="3" id="KW-1185">Reference proteome</keyword>
<proteinExistence type="predicted"/>
<dbReference type="EMBL" id="MU167309">
    <property type="protein sequence ID" value="KAG0143822.1"/>
    <property type="molecule type" value="Genomic_DNA"/>
</dbReference>